<comment type="caution">
    <text evidence="1">The sequence shown here is derived from an EMBL/GenBank/DDBJ whole genome shotgun (WGS) entry which is preliminary data.</text>
</comment>
<accession>A0A1J8QQC7</accession>
<dbReference type="EMBL" id="LVVM01002977">
    <property type="protein sequence ID" value="OJA15624.1"/>
    <property type="molecule type" value="Genomic_DNA"/>
</dbReference>
<dbReference type="Proteomes" id="UP000183567">
    <property type="component" value="Unassembled WGS sequence"/>
</dbReference>
<gene>
    <name evidence="1" type="ORF">AZE42_11811</name>
</gene>
<protein>
    <submittedName>
        <fullName evidence="1">Uncharacterized protein</fullName>
    </submittedName>
</protein>
<keyword evidence="2" id="KW-1185">Reference proteome</keyword>
<name>A0A1J8QQC7_9AGAM</name>
<sequence>MPRTGPKPRNQACPIIEEDVVSIESFFTIPDEDIEFKLHLQVAVAPSSRA</sequence>
<reference evidence="1 2" key="1">
    <citation type="submission" date="2016-03" db="EMBL/GenBank/DDBJ databases">
        <title>Comparative genomics of the ectomycorrhizal sister species Rhizopogon vinicolor and Rhizopogon vesiculosus (Basidiomycota: Boletales) reveals a divergence of the mating type B locus.</title>
        <authorList>
            <person name="Mujic A.B."/>
            <person name="Kuo A."/>
            <person name="Tritt A."/>
            <person name="Lipzen A."/>
            <person name="Chen C."/>
            <person name="Johnson J."/>
            <person name="Sharma A."/>
            <person name="Barry K."/>
            <person name="Grigoriev I.V."/>
            <person name="Spatafora J.W."/>
        </authorList>
    </citation>
    <scope>NUCLEOTIDE SEQUENCE [LARGE SCALE GENOMIC DNA]</scope>
    <source>
        <strain evidence="1 2">AM-OR11-056</strain>
    </source>
</reference>
<evidence type="ECO:0000313" key="1">
    <source>
        <dbReference type="EMBL" id="OJA15624.1"/>
    </source>
</evidence>
<evidence type="ECO:0000313" key="2">
    <source>
        <dbReference type="Proteomes" id="UP000183567"/>
    </source>
</evidence>
<dbReference type="AlphaFoldDB" id="A0A1J8QQC7"/>
<organism evidence="1 2">
    <name type="scientific">Rhizopogon vesiculosus</name>
    <dbReference type="NCBI Taxonomy" id="180088"/>
    <lineage>
        <taxon>Eukaryota</taxon>
        <taxon>Fungi</taxon>
        <taxon>Dikarya</taxon>
        <taxon>Basidiomycota</taxon>
        <taxon>Agaricomycotina</taxon>
        <taxon>Agaricomycetes</taxon>
        <taxon>Agaricomycetidae</taxon>
        <taxon>Boletales</taxon>
        <taxon>Suillineae</taxon>
        <taxon>Rhizopogonaceae</taxon>
        <taxon>Rhizopogon</taxon>
    </lineage>
</organism>
<proteinExistence type="predicted"/>